<comment type="caution">
    <text evidence="1">The sequence shown here is derived from an EMBL/GenBank/DDBJ whole genome shotgun (WGS) entry which is preliminary data.</text>
</comment>
<reference evidence="1 2" key="1">
    <citation type="submission" date="2023-01" db="EMBL/GenBank/DDBJ databases">
        <title>Analysis of 21 Apiospora genomes using comparative genomics revels a genus with tremendous synthesis potential of carbohydrate active enzymes and secondary metabolites.</title>
        <authorList>
            <person name="Sorensen T."/>
        </authorList>
    </citation>
    <scope>NUCLEOTIDE SEQUENCE [LARGE SCALE GENOMIC DNA]</scope>
    <source>
        <strain evidence="1 2">CBS 135458</strain>
    </source>
</reference>
<accession>A0ABR1VQ60</accession>
<protein>
    <submittedName>
        <fullName evidence="1">Uncharacterized protein</fullName>
    </submittedName>
</protein>
<dbReference type="GeneID" id="92088714"/>
<sequence>MVRWAEADRLASSRAARDGKEGAPAVSTIYRPAAYPAPAPTLCEPRRGLSTRRPEIFDMVLRGSANHRSLRVNQTEDAAAWAQFYLEADKDHMVSVRNRIMDILQDLHQAQGERMPSGRFMDVAFADGVPQLPLQEWAVSMAMRALAEGQISPETHASLLEERPSFALAHSRYLQRAAQDPKAGLFLFADPRKRMPRDDGREEAFISFDLGFDRKFFHLQEPPRLSSARTMAEYINLWHSGVLE</sequence>
<name>A0ABR1VQ60_9PEZI</name>
<organism evidence="1 2">
    <name type="scientific">Apiospora phragmitis</name>
    <dbReference type="NCBI Taxonomy" id="2905665"/>
    <lineage>
        <taxon>Eukaryota</taxon>
        <taxon>Fungi</taxon>
        <taxon>Dikarya</taxon>
        <taxon>Ascomycota</taxon>
        <taxon>Pezizomycotina</taxon>
        <taxon>Sordariomycetes</taxon>
        <taxon>Xylariomycetidae</taxon>
        <taxon>Amphisphaeriales</taxon>
        <taxon>Apiosporaceae</taxon>
        <taxon>Apiospora</taxon>
    </lineage>
</organism>
<keyword evidence="2" id="KW-1185">Reference proteome</keyword>
<dbReference type="Proteomes" id="UP001480595">
    <property type="component" value="Unassembled WGS sequence"/>
</dbReference>
<proteinExistence type="predicted"/>
<dbReference type="RefSeq" id="XP_066717818.1">
    <property type="nucleotide sequence ID" value="XM_066855651.1"/>
</dbReference>
<gene>
    <name evidence="1" type="ORF">PG994_004242</name>
</gene>
<evidence type="ECO:0000313" key="1">
    <source>
        <dbReference type="EMBL" id="KAK8073343.1"/>
    </source>
</evidence>
<evidence type="ECO:0000313" key="2">
    <source>
        <dbReference type="Proteomes" id="UP001480595"/>
    </source>
</evidence>
<dbReference type="EMBL" id="JAQQWL010000005">
    <property type="protein sequence ID" value="KAK8073343.1"/>
    <property type="molecule type" value="Genomic_DNA"/>
</dbReference>